<dbReference type="InterPro" id="IPR050113">
    <property type="entry name" value="Ub_conjugating_enzyme"/>
</dbReference>
<dbReference type="PANTHER" id="PTHR24067">
    <property type="entry name" value="UBIQUITIN-CONJUGATING ENZYME E2"/>
    <property type="match status" value="1"/>
</dbReference>
<accession>A0A183JA97</accession>
<organism evidence="4">
    <name type="scientific">Soboliphyme baturini</name>
    <dbReference type="NCBI Taxonomy" id="241478"/>
    <lineage>
        <taxon>Eukaryota</taxon>
        <taxon>Metazoa</taxon>
        <taxon>Ecdysozoa</taxon>
        <taxon>Nematoda</taxon>
        <taxon>Enoplea</taxon>
        <taxon>Dorylaimia</taxon>
        <taxon>Dioctophymatida</taxon>
        <taxon>Dioctophymatoidea</taxon>
        <taxon>Soboliphymatidae</taxon>
        <taxon>Soboliphyme</taxon>
    </lineage>
</organism>
<reference evidence="2 3" key="2">
    <citation type="submission" date="2018-11" db="EMBL/GenBank/DDBJ databases">
        <authorList>
            <consortium name="Pathogen Informatics"/>
        </authorList>
    </citation>
    <scope>NUCLEOTIDE SEQUENCE [LARGE SCALE GENOMIC DNA]</scope>
</reference>
<name>A0A183JA97_9BILA</name>
<sequence>MREAAELQDPTELFAARPLEENLFEWHFTVRGTADTDFDGGIYHGRIILPPEYPMKPPSIIMLTVYTRL</sequence>
<dbReference type="GO" id="GO:0032446">
    <property type="term" value="P:protein modification by small protein conjugation"/>
    <property type="evidence" value="ECO:0007669"/>
    <property type="project" value="UniProtKB-ARBA"/>
</dbReference>
<dbReference type="EMBL" id="UZAM01018845">
    <property type="protein sequence ID" value="VDP51848.1"/>
    <property type="molecule type" value="Genomic_DNA"/>
</dbReference>
<gene>
    <name evidence="2" type="ORF">SBAD_LOCUS12795</name>
</gene>
<dbReference type="InterPro" id="IPR000608">
    <property type="entry name" value="UBC"/>
</dbReference>
<dbReference type="OrthoDB" id="1158011at2759"/>
<dbReference type="Proteomes" id="UP000270296">
    <property type="component" value="Unassembled WGS sequence"/>
</dbReference>
<evidence type="ECO:0000313" key="3">
    <source>
        <dbReference type="Proteomes" id="UP000270296"/>
    </source>
</evidence>
<evidence type="ECO:0000313" key="2">
    <source>
        <dbReference type="EMBL" id="VDP51848.1"/>
    </source>
</evidence>
<proteinExistence type="predicted"/>
<dbReference type="PROSITE" id="PS50127">
    <property type="entry name" value="UBC_2"/>
    <property type="match status" value="1"/>
</dbReference>
<dbReference type="SUPFAM" id="SSF54495">
    <property type="entry name" value="UBC-like"/>
    <property type="match status" value="1"/>
</dbReference>
<dbReference type="AlphaFoldDB" id="A0A183JA97"/>
<dbReference type="WBParaSite" id="SBAD_0001320801-mRNA-1">
    <property type="protein sequence ID" value="SBAD_0001320801-mRNA-1"/>
    <property type="gene ID" value="SBAD_0001320801"/>
</dbReference>
<protein>
    <submittedName>
        <fullName evidence="4">UBIQUITIN_CONJUGAT_2 domain-containing protein</fullName>
    </submittedName>
</protein>
<evidence type="ECO:0000259" key="1">
    <source>
        <dbReference type="PROSITE" id="PS50127"/>
    </source>
</evidence>
<dbReference type="InterPro" id="IPR016135">
    <property type="entry name" value="UBQ-conjugating_enzyme/RWD"/>
</dbReference>
<dbReference type="Pfam" id="PF00179">
    <property type="entry name" value="UQ_con"/>
    <property type="match status" value="1"/>
</dbReference>
<dbReference type="Gene3D" id="3.10.110.10">
    <property type="entry name" value="Ubiquitin Conjugating Enzyme"/>
    <property type="match status" value="1"/>
</dbReference>
<evidence type="ECO:0000313" key="4">
    <source>
        <dbReference type="WBParaSite" id="SBAD_0001320801-mRNA-1"/>
    </source>
</evidence>
<reference evidence="4" key="1">
    <citation type="submission" date="2016-06" db="UniProtKB">
        <authorList>
            <consortium name="WormBaseParasite"/>
        </authorList>
    </citation>
    <scope>IDENTIFICATION</scope>
</reference>
<keyword evidence="3" id="KW-1185">Reference proteome</keyword>
<feature type="domain" description="UBC core" evidence="1">
    <location>
        <begin position="1"/>
        <end position="69"/>
    </location>
</feature>